<evidence type="ECO:0000256" key="8">
    <source>
        <dbReference type="ARBA" id="ARBA00023157"/>
    </source>
</evidence>
<dbReference type="FunFam" id="3.40.30.10:FF:000143">
    <property type="entry name" value="Protein disulfide-isomerase"/>
    <property type="match status" value="1"/>
</dbReference>
<dbReference type="InterPro" id="IPR036249">
    <property type="entry name" value="Thioredoxin-like_sf"/>
</dbReference>
<keyword evidence="5 14" id="KW-0732">Signal</keyword>
<name>A0AAQ3X5Z5_PASNO</name>
<dbReference type="PROSITE" id="PS51352">
    <property type="entry name" value="THIOREDOXIN_2"/>
    <property type="match status" value="2"/>
</dbReference>
<keyword evidence="9" id="KW-0325">Glycoprotein</keyword>
<dbReference type="Pfam" id="PF13848">
    <property type="entry name" value="Thioredoxin_6"/>
    <property type="match status" value="1"/>
</dbReference>
<dbReference type="FunFam" id="3.40.30.10:FF:000150">
    <property type="entry name" value="Protein disulfide-isomerase"/>
    <property type="match status" value="1"/>
</dbReference>
<feature type="disulfide bond" description="Redox-active" evidence="12">
    <location>
        <begin position="62"/>
        <end position="65"/>
    </location>
</feature>
<comment type="catalytic activity">
    <reaction evidence="1 14">
        <text>Catalyzes the rearrangement of -S-S- bonds in proteins.</text>
        <dbReference type="EC" id="5.3.4.1"/>
    </reaction>
</comment>
<reference evidence="17 18" key="1">
    <citation type="submission" date="2024-02" db="EMBL/GenBank/DDBJ databases">
        <title>High-quality chromosome-scale genome assembly of Pensacola bahiagrass (Paspalum notatum Flugge var. saurae).</title>
        <authorList>
            <person name="Vega J.M."/>
            <person name="Podio M."/>
            <person name="Orjuela J."/>
            <person name="Siena L.A."/>
            <person name="Pessino S.C."/>
            <person name="Combes M.C."/>
            <person name="Mariac C."/>
            <person name="Albertini E."/>
            <person name="Pupilli F."/>
            <person name="Ortiz J.P.A."/>
            <person name="Leblanc O."/>
        </authorList>
    </citation>
    <scope>NUCLEOTIDE SEQUENCE [LARGE SCALE GENOMIC DNA]</scope>
    <source>
        <strain evidence="17">R1</strain>
        <tissue evidence="17">Leaf</tissue>
    </source>
</reference>
<evidence type="ECO:0000256" key="2">
    <source>
        <dbReference type="ARBA" id="ARBA00004319"/>
    </source>
</evidence>
<accession>A0AAQ3X5Z5</accession>
<protein>
    <recommendedName>
        <fullName evidence="4 14">Protein disulfide-isomerase</fullName>
        <ecNumber evidence="4 14">5.3.4.1</ecNumber>
    </recommendedName>
</protein>
<dbReference type="CDD" id="cd02995">
    <property type="entry name" value="PDI_a_PDI_a'_C"/>
    <property type="match status" value="1"/>
</dbReference>
<evidence type="ECO:0000256" key="6">
    <source>
        <dbReference type="ARBA" id="ARBA00022737"/>
    </source>
</evidence>
<dbReference type="AlphaFoldDB" id="A0AAQ3X5Z5"/>
<evidence type="ECO:0000256" key="12">
    <source>
        <dbReference type="PIRSR" id="PIRSR605792-51"/>
    </source>
</evidence>
<dbReference type="GO" id="GO:0006457">
    <property type="term" value="P:protein folding"/>
    <property type="evidence" value="ECO:0007669"/>
    <property type="project" value="TreeGrafter"/>
</dbReference>
<evidence type="ECO:0000256" key="10">
    <source>
        <dbReference type="ARBA" id="ARBA00023235"/>
    </source>
</evidence>
<dbReference type="PRINTS" id="PR00421">
    <property type="entry name" value="THIOREDOXIN"/>
</dbReference>
<keyword evidence="7" id="KW-0256">Endoplasmic reticulum</keyword>
<dbReference type="SUPFAM" id="SSF52833">
    <property type="entry name" value="Thioredoxin-like"/>
    <property type="match status" value="4"/>
</dbReference>
<dbReference type="NCBIfam" id="TIGR01130">
    <property type="entry name" value="ER_PDI_fam"/>
    <property type="match status" value="1"/>
</dbReference>
<feature type="region of interest" description="Disordered" evidence="15">
    <location>
        <begin position="487"/>
        <end position="516"/>
    </location>
</feature>
<feature type="disulfide bond" description="Redox-active" evidence="12">
    <location>
        <begin position="405"/>
        <end position="408"/>
    </location>
</feature>
<evidence type="ECO:0000313" key="18">
    <source>
        <dbReference type="Proteomes" id="UP001341281"/>
    </source>
</evidence>
<evidence type="ECO:0000259" key="16">
    <source>
        <dbReference type="PROSITE" id="PS51352"/>
    </source>
</evidence>
<dbReference type="InterPro" id="IPR005792">
    <property type="entry name" value="Prot_disulphide_isomerase"/>
</dbReference>
<evidence type="ECO:0000256" key="7">
    <source>
        <dbReference type="ARBA" id="ARBA00022824"/>
    </source>
</evidence>
<keyword evidence="10 14" id="KW-0413">Isomerase</keyword>
<evidence type="ECO:0000256" key="15">
    <source>
        <dbReference type="SAM" id="MobiDB-lite"/>
    </source>
</evidence>
<dbReference type="CDD" id="cd02981">
    <property type="entry name" value="PDI_b_family"/>
    <property type="match status" value="1"/>
</dbReference>
<dbReference type="Gene3D" id="3.40.30.10">
    <property type="entry name" value="Glutaredoxin"/>
    <property type="match status" value="4"/>
</dbReference>
<evidence type="ECO:0000256" key="13">
    <source>
        <dbReference type="RuleBase" id="RU004208"/>
    </source>
</evidence>
<feature type="chain" id="PRO_5042670970" description="Protein disulfide-isomerase" evidence="14">
    <location>
        <begin position="24"/>
        <end position="516"/>
    </location>
</feature>
<dbReference type="FunFam" id="3.40.30.10:FF:000152">
    <property type="entry name" value="Protein disulfide-isomerase"/>
    <property type="match status" value="1"/>
</dbReference>
<dbReference type="EC" id="5.3.4.1" evidence="4 14"/>
<sequence length="516" mass="56906">MAISLALLFALLSVILLSGHALAKTETAVELGEAVLTLDAANFSDVVAKHQFIVVEFYAPWCGHCKQLAPEYEKAAAVLRNNDPPVALAKVDAYDERNKEIKDKYQVHAYPTIKIIENGGSNVRGYGGPRDAEGIVQYLKKQVGPASIELRSAEVAQSIGDKGVVLVGVFPEFAGVEYENFMAVAEKKRSDYDFFHTSDAGILPHGDQAIKGPVVRLFKPFDELFVDSQDFDKDALEKFIEVSGFPTVVTFDADPTNHKFLERYYSTPSAKAMLFLNFSDDRIEAFKSQIQEAAKQFSANNISFLIGDVEAADRAFQYFGLKENDVPLLFVIAQSGKYLNPTIDPDQVIPWLKQYIYGNLTPYVKSEPIPKVNDQPVKVVVADSIDDIVFNSGKNVLLEFYAPWCGHCRKLDPILEAVAVSLQDDEDVVIAKMDGTANDIPTDFAVEGYPTIYFYSTTGDLYSYNGGRTAEDIIKFIKEHKGPRAVAGDEVTQTGAGAVEEDMTPSSPSELLKDEL</sequence>
<gene>
    <name evidence="17" type="ORF">U9M48_032624</name>
</gene>
<keyword evidence="18" id="KW-1185">Reference proteome</keyword>
<evidence type="ECO:0000256" key="9">
    <source>
        <dbReference type="ARBA" id="ARBA00023180"/>
    </source>
</evidence>
<evidence type="ECO:0000256" key="14">
    <source>
        <dbReference type="RuleBase" id="RU361130"/>
    </source>
</evidence>
<dbReference type="InterPro" id="IPR017937">
    <property type="entry name" value="Thioredoxin_CS"/>
</dbReference>
<keyword evidence="11 12" id="KW-0676">Redox-active center</keyword>
<comment type="subcellular location">
    <subcellularLocation>
        <location evidence="2">Endoplasmic reticulum lumen</location>
    </subcellularLocation>
</comment>
<dbReference type="CDD" id="cd02982">
    <property type="entry name" value="PDI_b'_family"/>
    <property type="match status" value="1"/>
</dbReference>
<dbReference type="PANTHER" id="PTHR18929:SF211">
    <property type="entry name" value="PROTEIN DISULFIDE ISOMERASE-LIKE 1-2"/>
    <property type="match status" value="1"/>
</dbReference>
<evidence type="ECO:0000313" key="17">
    <source>
        <dbReference type="EMBL" id="WVZ85735.1"/>
    </source>
</evidence>
<dbReference type="FunFam" id="3.40.30.10:FF:000184">
    <property type="entry name" value="Protein disulfide-isomerase"/>
    <property type="match status" value="1"/>
</dbReference>
<dbReference type="PROSITE" id="PS00194">
    <property type="entry name" value="THIOREDOXIN_1"/>
    <property type="match status" value="2"/>
</dbReference>
<dbReference type="InterPro" id="IPR005788">
    <property type="entry name" value="PDI_thioredoxin-like_dom"/>
</dbReference>
<feature type="domain" description="Thioredoxin" evidence="16">
    <location>
        <begin position="15"/>
        <end position="144"/>
    </location>
</feature>
<keyword evidence="8 12" id="KW-1015">Disulfide bond</keyword>
<comment type="similarity">
    <text evidence="3 13">Belongs to the protein disulfide isomerase family.</text>
</comment>
<evidence type="ECO:0000256" key="5">
    <source>
        <dbReference type="ARBA" id="ARBA00022729"/>
    </source>
</evidence>
<feature type="domain" description="Thioredoxin" evidence="16">
    <location>
        <begin position="355"/>
        <end position="482"/>
    </location>
</feature>
<evidence type="ECO:0000256" key="11">
    <source>
        <dbReference type="ARBA" id="ARBA00023284"/>
    </source>
</evidence>
<dbReference type="PANTHER" id="PTHR18929">
    <property type="entry name" value="PROTEIN DISULFIDE ISOMERASE"/>
    <property type="match status" value="1"/>
</dbReference>
<organism evidence="17 18">
    <name type="scientific">Paspalum notatum var. saurae</name>
    <dbReference type="NCBI Taxonomy" id="547442"/>
    <lineage>
        <taxon>Eukaryota</taxon>
        <taxon>Viridiplantae</taxon>
        <taxon>Streptophyta</taxon>
        <taxon>Embryophyta</taxon>
        <taxon>Tracheophyta</taxon>
        <taxon>Spermatophyta</taxon>
        <taxon>Magnoliopsida</taxon>
        <taxon>Liliopsida</taxon>
        <taxon>Poales</taxon>
        <taxon>Poaceae</taxon>
        <taxon>PACMAD clade</taxon>
        <taxon>Panicoideae</taxon>
        <taxon>Andropogonodae</taxon>
        <taxon>Paspaleae</taxon>
        <taxon>Paspalinae</taxon>
        <taxon>Paspalum</taxon>
    </lineage>
</organism>
<dbReference type="NCBIfam" id="TIGR01126">
    <property type="entry name" value="pdi_dom"/>
    <property type="match status" value="1"/>
</dbReference>
<dbReference type="GO" id="GO:0005788">
    <property type="term" value="C:endoplasmic reticulum lumen"/>
    <property type="evidence" value="ECO:0007669"/>
    <property type="project" value="UniProtKB-SubCell"/>
</dbReference>
<dbReference type="GO" id="GO:0003756">
    <property type="term" value="F:protein disulfide isomerase activity"/>
    <property type="evidence" value="ECO:0007669"/>
    <property type="project" value="UniProtKB-EC"/>
</dbReference>
<feature type="signal peptide" evidence="14">
    <location>
        <begin position="1"/>
        <end position="23"/>
    </location>
</feature>
<dbReference type="InterPro" id="IPR013766">
    <property type="entry name" value="Thioredoxin_domain"/>
</dbReference>
<dbReference type="GO" id="GO:0034976">
    <property type="term" value="P:response to endoplasmic reticulum stress"/>
    <property type="evidence" value="ECO:0007669"/>
    <property type="project" value="TreeGrafter"/>
</dbReference>
<proteinExistence type="inferred from homology"/>
<evidence type="ECO:0000256" key="4">
    <source>
        <dbReference type="ARBA" id="ARBA00012723"/>
    </source>
</evidence>
<dbReference type="Proteomes" id="UP001341281">
    <property type="component" value="Chromosome 07"/>
</dbReference>
<evidence type="ECO:0000256" key="3">
    <source>
        <dbReference type="ARBA" id="ARBA00006347"/>
    </source>
</evidence>
<evidence type="ECO:0000256" key="1">
    <source>
        <dbReference type="ARBA" id="ARBA00001182"/>
    </source>
</evidence>
<keyword evidence="6" id="KW-0677">Repeat</keyword>
<dbReference type="Pfam" id="PF00085">
    <property type="entry name" value="Thioredoxin"/>
    <property type="match status" value="2"/>
</dbReference>
<dbReference type="CDD" id="cd02961">
    <property type="entry name" value="PDI_a_family"/>
    <property type="match status" value="1"/>
</dbReference>
<dbReference type="EMBL" id="CP144751">
    <property type="protein sequence ID" value="WVZ85735.1"/>
    <property type="molecule type" value="Genomic_DNA"/>
</dbReference>